<dbReference type="InterPro" id="IPR048368">
    <property type="entry name" value="COG6_N"/>
</dbReference>
<keyword evidence="13" id="KW-1185">Reference proteome</keyword>
<comment type="caution">
    <text evidence="12">The sequence shown here is derived from an EMBL/GenBank/DDBJ whole genome shotgun (WGS) entry which is preliminary data.</text>
</comment>
<keyword evidence="4 9" id="KW-0813">Transport</keyword>
<evidence type="ECO:0000256" key="3">
    <source>
        <dbReference type="ARBA" id="ARBA00020973"/>
    </source>
</evidence>
<comment type="subcellular location">
    <subcellularLocation>
        <location evidence="1 9">Golgi apparatus membrane</location>
        <topology evidence="1 9">Peripheral membrane protein</topology>
    </subcellularLocation>
</comment>
<comment type="similarity">
    <text evidence="2 9">Belongs to the COG6 family.</text>
</comment>
<dbReference type="PANTHER" id="PTHR21506">
    <property type="entry name" value="COMPONENT OF OLIGOMERIC GOLGI COMPLEX 6"/>
    <property type="match status" value="1"/>
</dbReference>
<dbReference type="GO" id="GO:0006891">
    <property type="term" value="P:intra-Golgi vesicle-mediated transport"/>
    <property type="evidence" value="ECO:0007669"/>
    <property type="project" value="UniProtKB-UniRule"/>
</dbReference>
<dbReference type="GO" id="GO:0015031">
    <property type="term" value="P:protein transport"/>
    <property type="evidence" value="ECO:0007669"/>
    <property type="project" value="UniProtKB-KW"/>
</dbReference>
<feature type="domain" description="Conserved Oligomeric Golgi complex subunit 6 C-terminal" evidence="11">
    <location>
        <begin position="227"/>
        <end position="705"/>
    </location>
</feature>
<evidence type="ECO:0000259" key="11">
    <source>
        <dbReference type="Pfam" id="PF20653"/>
    </source>
</evidence>
<comment type="subunit">
    <text evidence="9">Component of the conserved oligomeric Golgi complex.</text>
</comment>
<proteinExistence type="inferred from homology"/>
<accession>A0A8J2SC57</accession>
<dbReference type="PANTHER" id="PTHR21506:SF0">
    <property type="entry name" value="CONSERVED OLIGOMERIC GOLGI COMPLEX SUBUNIT 6"/>
    <property type="match status" value="1"/>
</dbReference>
<keyword evidence="6 9" id="KW-0333">Golgi apparatus</keyword>
<gene>
    <name evidence="12" type="ORF">PECAL_1P33950</name>
</gene>
<dbReference type="AlphaFoldDB" id="A0A8J2SC57"/>
<dbReference type="InterPro" id="IPR048369">
    <property type="entry name" value="COG6_C"/>
</dbReference>
<evidence type="ECO:0000256" key="4">
    <source>
        <dbReference type="ARBA" id="ARBA00022448"/>
    </source>
</evidence>
<name>A0A8J2SC57_9STRA</name>
<feature type="domain" description="Conserved oligomeric complex COG6 N-terminal" evidence="10">
    <location>
        <begin position="66"/>
        <end position="172"/>
    </location>
</feature>
<dbReference type="InterPro" id="IPR010490">
    <property type="entry name" value="COG6"/>
</dbReference>
<sequence length="707" mass="74067">MDPATLAQIAATHPLVRTVESGEEPTGPAAEAIRRQVESLLAIDMEDPELHEAMDVVADLWKSKGMGNTAENRRNLRSDLERQAVERCEDFVRQMAPMRDMLRQAEANADLLDRQAQDSVEDLERTDAETRRVVAAHEQLLETRDQLQREHDAAVAFRARYELSPNETAALEARGVYEERGGDADAFFRALERADAAAADVRRALADPDGAKAEAQEHELVPAGDEGEALLAKLDGATAAAYRKLFEFAASSLGRGAATATDAAQKAASSEAAATDARHPLKRALQALTQRRALYAACRDACGASRRALCVARLKETLAERGAAGDATKTTDPARFVSDLLAWTHQTLATEADVARGLFGDDGLKALVSAAVEGLAAAVGDRIGAALGRLVDDAAAAHGVACVCGFYADALATKIGRGPLPEALDKASQSAAQTAVDAAQRVGAEARSVDARRDAAPARKALDVAEAIVRADAARPVQSSEAPAATEAAGTVVALALDPVLASYKAQLEAEVARDFAGPPFGAGADAVGSGAGDADAVVATAAWCCGAADDACRRLRALPLATPSSTAYAGRFAAFAEACAETCAREAASRLLRRCGLEPMLLRCRKVELLQARGEVLGPAAEAISRETLSAALRAFYSALFQDPAPDLGAIAPDARRAEAKSLCAKILAHAHASVYALAADEGTGGYGETDFLVHSPDQVRVLLDV</sequence>
<dbReference type="OrthoDB" id="272987at2759"/>
<evidence type="ECO:0000256" key="7">
    <source>
        <dbReference type="ARBA" id="ARBA00023136"/>
    </source>
</evidence>
<dbReference type="Proteomes" id="UP000789595">
    <property type="component" value="Unassembled WGS sequence"/>
</dbReference>
<evidence type="ECO:0000256" key="2">
    <source>
        <dbReference type="ARBA" id="ARBA00011023"/>
    </source>
</evidence>
<dbReference type="GO" id="GO:0017119">
    <property type="term" value="C:Golgi transport complex"/>
    <property type="evidence" value="ECO:0007669"/>
    <property type="project" value="UniProtKB-UniRule"/>
</dbReference>
<evidence type="ECO:0000313" key="13">
    <source>
        <dbReference type="Proteomes" id="UP000789595"/>
    </source>
</evidence>
<organism evidence="12 13">
    <name type="scientific">Pelagomonas calceolata</name>
    <dbReference type="NCBI Taxonomy" id="35677"/>
    <lineage>
        <taxon>Eukaryota</taxon>
        <taxon>Sar</taxon>
        <taxon>Stramenopiles</taxon>
        <taxon>Ochrophyta</taxon>
        <taxon>Pelagophyceae</taxon>
        <taxon>Pelagomonadales</taxon>
        <taxon>Pelagomonadaceae</taxon>
        <taxon>Pelagomonas</taxon>
    </lineage>
</organism>
<evidence type="ECO:0000256" key="6">
    <source>
        <dbReference type="ARBA" id="ARBA00023034"/>
    </source>
</evidence>
<evidence type="ECO:0000256" key="9">
    <source>
        <dbReference type="RuleBase" id="RU365075"/>
    </source>
</evidence>
<evidence type="ECO:0000313" key="12">
    <source>
        <dbReference type="EMBL" id="CAH0366882.1"/>
    </source>
</evidence>
<keyword evidence="7 9" id="KW-0472">Membrane</keyword>
<dbReference type="Pfam" id="PF20653">
    <property type="entry name" value="COG6_C"/>
    <property type="match status" value="1"/>
</dbReference>
<evidence type="ECO:0000256" key="5">
    <source>
        <dbReference type="ARBA" id="ARBA00022927"/>
    </source>
</evidence>
<protein>
    <recommendedName>
        <fullName evidence="3 9">Conserved oligomeric Golgi complex subunit 6</fullName>
        <shortName evidence="9">COG complex subunit 6</shortName>
    </recommendedName>
    <alternativeName>
        <fullName evidence="8 9">Component of oligomeric Golgi complex 6</fullName>
    </alternativeName>
</protein>
<dbReference type="SMART" id="SM01087">
    <property type="entry name" value="COG6"/>
    <property type="match status" value="1"/>
</dbReference>
<keyword evidence="5 9" id="KW-0653">Protein transport</keyword>
<evidence type="ECO:0000259" key="10">
    <source>
        <dbReference type="Pfam" id="PF06419"/>
    </source>
</evidence>
<evidence type="ECO:0000256" key="1">
    <source>
        <dbReference type="ARBA" id="ARBA00004395"/>
    </source>
</evidence>
<reference evidence="12" key="1">
    <citation type="submission" date="2021-11" db="EMBL/GenBank/DDBJ databases">
        <authorList>
            <consortium name="Genoscope - CEA"/>
            <person name="William W."/>
        </authorList>
    </citation>
    <scope>NUCLEOTIDE SEQUENCE</scope>
</reference>
<dbReference type="EMBL" id="CAKKNE010000001">
    <property type="protein sequence ID" value="CAH0366882.1"/>
    <property type="molecule type" value="Genomic_DNA"/>
</dbReference>
<dbReference type="Pfam" id="PF06419">
    <property type="entry name" value="COG6_N"/>
    <property type="match status" value="1"/>
</dbReference>
<dbReference type="GO" id="GO:0000139">
    <property type="term" value="C:Golgi membrane"/>
    <property type="evidence" value="ECO:0007669"/>
    <property type="project" value="UniProtKB-SubCell"/>
</dbReference>
<evidence type="ECO:0000256" key="8">
    <source>
        <dbReference type="ARBA" id="ARBA00031348"/>
    </source>
</evidence>
<comment type="function">
    <text evidence="9">Required for normal Golgi function.</text>
</comment>